<accession>A0A9Q0YFH7</accession>
<dbReference type="InterPro" id="IPR015797">
    <property type="entry name" value="NUDIX_hydrolase-like_dom_sf"/>
</dbReference>
<dbReference type="OrthoDB" id="1695362at2759"/>
<comment type="caution">
    <text evidence="9">The sequence shown here is derived from an EMBL/GenBank/DDBJ whole genome shotgun (WGS) entry which is preliminary data.</text>
</comment>
<keyword evidence="10" id="KW-1185">Reference proteome</keyword>
<dbReference type="InterPro" id="IPR039121">
    <property type="entry name" value="NUDT19"/>
</dbReference>
<organism evidence="9 10">
    <name type="scientific">Holothuria leucospilota</name>
    <name type="common">Black long sea cucumber</name>
    <name type="synonym">Mertensiothuria leucospilota</name>
    <dbReference type="NCBI Taxonomy" id="206669"/>
    <lineage>
        <taxon>Eukaryota</taxon>
        <taxon>Metazoa</taxon>
        <taxon>Echinodermata</taxon>
        <taxon>Eleutherozoa</taxon>
        <taxon>Echinozoa</taxon>
        <taxon>Holothuroidea</taxon>
        <taxon>Aspidochirotacea</taxon>
        <taxon>Aspidochirotida</taxon>
        <taxon>Holothuriidae</taxon>
        <taxon>Holothuria</taxon>
    </lineage>
</organism>
<dbReference type="AlphaFoldDB" id="A0A9Q0YFH7"/>
<dbReference type="PANTHER" id="PTHR12318">
    <property type="entry name" value="TESTOSTERONE-REGULATED PROTEIN RP2"/>
    <property type="match status" value="1"/>
</dbReference>
<evidence type="ECO:0000256" key="6">
    <source>
        <dbReference type="ARBA" id="ARBA00022842"/>
    </source>
</evidence>
<dbReference type="PROSITE" id="PS51462">
    <property type="entry name" value="NUDIX"/>
    <property type="match status" value="1"/>
</dbReference>
<sequence>MSLADTDNITLGNRNWREAATLVIVAHDPPVPQQEHRTYDYRLLLLQRSNRSRSFPGVSVFPGGVVDDADFSQNWLELFKHIGIQKEEDFGWDHMKGKPRAGPIAAPREEGLLPNDVAFRICAIRETFEESGVLLAGRPTEVMQSLFLRREKTFAPASVFSGFATEEVGVKWQQRVHKDASQFLVMCGQLGVVPNLWSLFELSNILTPSLSSRRFDTLFYICTLETVPKVIIDNKEMVGMQWLTPEEGIKKHCRQEMTLFMPQLTECARLCNFLKISEVQEYSARQMDQGMEPEMPVVITLKDCYIRVLSGDDCYPESVPIDKFVPIGSIDETVEENMKRCRNFNRFIRMPNGDFRLICNVKLPFGQQAPRCIDSRDWKNKSKL</sequence>
<keyword evidence="7" id="KW-0464">Manganese</keyword>
<dbReference type="PANTHER" id="PTHR12318:SF0">
    <property type="entry name" value="ACYL-COENZYME A DIPHOSPHATASE NUDT19"/>
    <property type="match status" value="1"/>
</dbReference>
<evidence type="ECO:0000313" key="9">
    <source>
        <dbReference type="EMBL" id="KAJ8020445.1"/>
    </source>
</evidence>
<dbReference type="GO" id="GO:0005739">
    <property type="term" value="C:mitochondrion"/>
    <property type="evidence" value="ECO:0007669"/>
    <property type="project" value="TreeGrafter"/>
</dbReference>
<evidence type="ECO:0000313" key="10">
    <source>
        <dbReference type="Proteomes" id="UP001152320"/>
    </source>
</evidence>
<evidence type="ECO:0000259" key="8">
    <source>
        <dbReference type="PROSITE" id="PS51462"/>
    </source>
</evidence>
<dbReference type="EMBL" id="JAIZAY010000022">
    <property type="protein sequence ID" value="KAJ8020445.1"/>
    <property type="molecule type" value="Genomic_DNA"/>
</dbReference>
<evidence type="ECO:0000256" key="2">
    <source>
        <dbReference type="ARBA" id="ARBA00001946"/>
    </source>
</evidence>
<keyword evidence="5" id="KW-0378">Hydrolase</keyword>
<name>A0A9Q0YFH7_HOLLE</name>
<dbReference type="SUPFAM" id="SSF55811">
    <property type="entry name" value="Nudix"/>
    <property type="match status" value="1"/>
</dbReference>
<dbReference type="CDD" id="cd18870">
    <property type="entry name" value="NUDIX_AcylCoAdiphos_Nudt19"/>
    <property type="match status" value="1"/>
</dbReference>
<dbReference type="GO" id="GO:0016818">
    <property type="term" value="F:hydrolase activity, acting on acid anhydrides, in phosphorus-containing anhydrides"/>
    <property type="evidence" value="ECO:0007669"/>
    <property type="project" value="InterPro"/>
</dbReference>
<proteinExistence type="inferred from homology"/>
<protein>
    <submittedName>
        <fullName evidence="9">Nucleoside diphosphate-linked moiety X motif 19</fullName>
    </submittedName>
</protein>
<reference evidence="9" key="1">
    <citation type="submission" date="2021-10" db="EMBL/GenBank/DDBJ databases">
        <title>Tropical sea cucumber genome reveals ecological adaptation and Cuvierian tubules defense mechanism.</title>
        <authorList>
            <person name="Chen T."/>
        </authorList>
    </citation>
    <scope>NUCLEOTIDE SEQUENCE</scope>
    <source>
        <strain evidence="9">Nanhai2018</strain>
        <tissue evidence="9">Muscle</tissue>
    </source>
</reference>
<dbReference type="Gene3D" id="3.90.79.10">
    <property type="entry name" value="Nucleoside Triphosphate Pyrophosphohydrolase"/>
    <property type="match status" value="1"/>
</dbReference>
<evidence type="ECO:0000256" key="1">
    <source>
        <dbReference type="ARBA" id="ARBA00001936"/>
    </source>
</evidence>
<dbReference type="GO" id="GO:0046872">
    <property type="term" value="F:metal ion binding"/>
    <property type="evidence" value="ECO:0007669"/>
    <property type="project" value="UniProtKB-KW"/>
</dbReference>
<evidence type="ECO:0000256" key="5">
    <source>
        <dbReference type="ARBA" id="ARBA00022801"/>
    </source>
</evidence>
<evidence type="ECO:0000256" key="7">
    <source>
        <dbReference type="ARBA" id="ARBA00023211"/>
    </source>
</evidence>
<gene>
    <name evidence="9" type="ORF">HOLleu_40036</name>
</gene>
<evidence type="ECO:0000256" key="3">
    <source>
        <dbReference type="ARBA" id="ARBA00005582"/>
    </source>
</evidence>
<dbReference type="Proteomes" id="UP001152320">
    <property type="component" value="Chromosome 22"/>
</dbReference>
<comment type="cofactor">
    <cofactor evidence="2">
        <name>Mg(2+)</name>
        <dbReference type="ChEBI" id="CHEBI:18420"/>
    </cofactor>
</comment>
<comment type="similarity">
    <text evidence="3">Belongs to the Nudix hydrolase family.</text>
</comment>
<comment type="cofactor">
    <cofactor evidence="1">
        <name>Mn(2+)</name>
        <dbReference type="ChEBI" id="CHEBI:29035"/>
    </cofactor>
</comment>
<evidence type="ECO:0000256" key="4">
    <source>
        <dbReference type="ARBA" id="ARBA00022723"/>
    </source>
</evidence>
<keyword evidence="6" id="KW-0460">Magnesium</keyword>
<keyword evidence="4" id="KW-0479">Metal-binding</keyword>
<dbReference type="InterPro" id="IPR000086">
    <property type="entry name" value="NUDIX_hydrolase_dom"/>
</dbReference>
<feature type="domain" description="Nudix hydrolase" evidence="8">
    <location>
        <begin position="16"/>
        <end position="266"/>
    </location>
</feature>